<keyword evidence="1" id="KW-1133">Transmembrane helix</keyword>
<dbReference type="Pfam" id="PF13519">
    <property type="entry name" value="VWA_2"/>
    <property type="match status" value="1"/>
</dbReference>
<comment type="caution">
    <text evidence="3">The sequence shown here is derived from an EMBL/GenBank/DDBJ whole genome shotgun (WGS) entry which is preliminary data.</text>
</comment>
<dbReference type="Gene3D" id="3.40.50.410">
    <property type="entry name" value="von Willebrand factor, type A domain"/>
    <property type="match status" value="1"/>
</dbReference>
<dbReference type="CDD" id="cd00198">
    <property type="entry name" value="vWFA"/>
    <property type="match status" value="1"/>
</dbReference>
<feature type="domain" description="VWFA" evidence="2">
    <location>
        <begin position="84"/>
        <end position="306"/>
    </location>
</feature>
<keyword evidence="1" id="KW-0472">Membrane</keyword>
<keyword evidence="1" id="KW-0812">Transmembrane</keyword>
<dbReference type="SUPFAM" id="SSF53300">
    <property type="entry name" value="vWA-like"/>
    <property type="match status" value="1"/>
</dbReference>
<dbReference type="PANTHER" id="PTHR37947">
    <property type="entry name" value="BLL2462 PROTEIN"/>
    <property type="match status" value="1"/>
</dbReference>
<evidence type="ECO:0000259" key="2">
    <source>
        <dbReference type="PROSITE" id="PS50234"/>
    </source>
</evidence>
<feature type="transmembrane region" description="Helical" evidence="1">
    <location>
        <begin position="325"/>
        <end position="346"/>
    </location>
</feature>
<dbReference type="InterPro" id="IPR002035">
    <property type="entry name" value="VWF_A"/>
</dbReference>
<name>A0AAW9QD71_9BURK</name>
<sequence length="352" mass="38525">MTALHFDAPGWLWLLPLAALPWLLRRRESLANTWLASLPRDGPSDAIGLLLHAAAVMALAALVIALAGPYRPEYTVERVGRGAEIVLVLDRSRSMDQGFAGTRGAGNGIRGTGPEALDYYARLRASQNRESKGQVARQLLADFAARRPEDRFGMVLFSTLPLRVLEFTQKPEPIQAAIAAGNVGRGLSETNIGLALESALGFFDERAYTGSRIVMLVSDGGDRLDAAIRERIAQLVRKHRVAVYWIYLRSAMSTGLVAPPGAEAAAENAEVAPEYFLHRFFESLGTPYRAYEADNPEAMQKAIEDVNRLENLPIVYEDVVPRRSLAPWALAAALAAVLLLLAADLAEIRRWT</sequence>
<dbReference type="InterPro" id="IPR036465">
    <property type="entry name" value="vWFA_dom_sf"/>
</dbReference>
<gene>
    <name evidence="3" type="ORF">V4F39_03810</name>
</gene>
<dbReference type="Proteomes" id="UP001336250">
    <property type="component" value="Unassembled WGS sequence"/>
</dbReference>
<accession>A0AAW9QD71</accession>
<keyword evidence="4" id="KW-1185">Reference proteome</keyword>
<evidence type="ECO:0000313" key="3">
    <source>
        <dbReference type="EMBL" id="MEF7613025.1"/>
    </source>
</evidence>
<protein>
    <submittedName>
        <fullName evidence="3">VWA domain-containing protein</fullName>
    </submittedName>
</protein>
<dbReference type="AlphaFoldDB" id="A0AAW9QD71"/>
<dbReference type="EMBL" id="JAZIBG010000009">
    <property type="protein sequence ID" value="MEF7613025.1"/>
    <property type="molecule type" value="Genomic_DNA"/>
</dbReference>
<evidence type="ECO:0000313" key="4">
    <source>
        <dbReference type="Proteomes" id="UP001336250"/>
    </source>
</evidence>
<dbReference type="SMART" id="SM00327">
    <property type="entry name" value="VWA"/>
    <property type="match status" value="1"/>
</dbReference>
<dbReference type="PROSITE" id="PS50234">
    <property type="entry name" value="VWFA"/>
    <property type="match status" value="1"/>
</dbReference>
<reference evidence="3 4" key="1">
    <citation type="submission" date="2024-02" db="EMBL/GenBank/DDBJ databases">
        <title>Genome sequence of Aquincola sp. MAHUQ-54.</title>
        <authorList>
            <person name="Huq M.A."/>
        </authorList>
    </citation>
    <scope>NUCLEOTIDE SEQUENCE [LARGE SCALE GENOMIC DNA]</scope>
    <source>
        <strain evidence="3 4">MAHUQ-54</strain>
    </source>
</reference>
<feature type="transmembrane region" description="Helical" evidence="1">
    <location>
        <begin position="46"/>
        <end position="68"/>
    </location>
</feature>
<organism evidence="3 4">
    <name type="scientific">Aquincola agrisoli</name>
    <dbReference type="NCBI Taxonomy" id="3119538"/>
    <lineage>
        <taxon>Bacteria</taxon>
        <taxon>Pseudomonadati</taxon>
        <taxon>Pseudomonadota</taxon>
        <taxon>Betaproteobacteria</taxon>
        <taxon>Burkholderiales</taxon>
        <taxon>Sphaerotilaceae</taxon>
        <taxon>Aquincola</taxon>
    </lineage>
</organism>
<dbReference type="PANTHER" id="PTHR37947:SF1">
    <property type="entry name" value="BLL2462 PROTEIN"/>
    <property type="match status" value="1"/>
</dbReference>
<proteinExistence type="predicted"/>
<evidence type="ECO:0000256" key="1">
    <source>
        <dbReference type="SAM" id="Phobius"/>
    </source>
</evidence>
<dbReference type="RefSeq" id="WP_332287941.1">
    <property type="nucleotide sequence ID" value="NZ_JAZIBG010000009.1"/>
</dbReference>